<evidence type="ECO:0000313" key="3">
    <source>
        <dbReference type="EMBL" id="VFQ87542.1"/>
    </source>
</evidence>
<dbReference type="Proteomes" id="UP000595140">
    <property type="component" value="Unassembled WGS sequence"/>
</dbReference>
<feature type="region of interest" description="Disordered" evidence="1">
    <location>
        <begin position="1"/>
        <end position="26"/>
    </location>
</feature>
<keyword evidence="2" id="KW-0812">Transmembrane</keyword>
<dbReference type="EMBL" id="OOIL02003369">
    <property type="protein sequence ID" value="VFQ87542.1"/>
    <property type="molecule type" value="Genomic_DNA"/>
</dbReference>
<evidence type="ECO:0000256" key="1">
    <source>
        <dbReference type="SAM" id="MobiDB-lite"/>
    </source>
</evidence>
<protein>
    <submittedName>
        <fullName evidence="3">Uncharacterized protein</fullName>
    </submittedName>
</protein>
<sequence>MANLHQPPPGPGGQPPNPMNLNPPPPDFMAFEVVDNTLPAQLGFRTPWMYRCPLSLTPWQLPQQPQPQPNPLISQDFDDWIYKSNHPLWEVPSMIDWSTGTVTNQDIPMCMTPYYRDGLRTILGHVYRESVIDGLHRVNLGLLIRRNGDGLEIDTTDPPSKIVKTDQVLDTIHTLKLLVERIVESVPLTPPAVWPDEVTCFYDLCDFAEEPHTDQAFLRDFLLFVCKNPLIFDTGDALRWFWKTASLDHMYRLQDIMDYDDIFEHFMNRMRGFISGINASAGPFYDLKMYLSQRMSHSLPAQYTQPTEVIRYMGNAIRHIRDRRPYYTDEDIVLSLMYLIPGIVVSIPFLALAASLHHPGWFPLSAGWETYGKFMDQGNTFCQYFRGR</sequence>
<name>A0A484MFI6_9ASTE</name>
<reference evidence="3 4" key="1">
    <citation type="submission" date="2018-04" db="EMBL/GenBank/DDBJ databases">
        <authorList>
            <person name="Vogel A."/>
        </authorList>
    </citation>
    <scope>NUCLEOTIDE SEQUENCE [LARGE SCALE GENOMIC DNA]</scope>
</reference>
<organism evidence="3 4">
    <name type="scientific">Cuscuta campestris</name>
    <dbReference type="NCBI Taxonomy" id="132261"/>
    <lineage>
        <taxon>Eukaryota</taxon>
        <taxon>Viridiplantae</taxon>
        <taxon>Streptophyta</taxon>
        <taxon>Embryophyta</taxon>
        <taxon>Tracheophyta</taxon>
        <taxon>Spermatophyta</taxon>
        <taxon>Magnoliopsida</taxon>
        <taxon>eudicotyledons</taxon>
        <taxon>Gunneridae</taxon>
        <taxon>Pentapetalae</taxon>
        <taxon>asterids</taxon>
        <taxon>lamiids</taxon>
        <taxon>Solanales</taxon>
        <taxon>Convolvulaceae</taxon>
        <taxon>Cuscuteae</taxon>
        <taxon>Cuscuta</taxon>
        <taxon>Cuscuta subgen. Grammica</taxon>
        <taxon>Cuscuta sect. Cleistogrammica</taxon>
    </lineage>
</organism>
<keyword evidence="2" id="KW-0472">Membrane</keyword>
<evidence type="ECO:0000313" key="4">
    <source>
        <dbReference type="Proteomes" id="UP000595140"/>
    </source>
</evidence>
<dbReference type="AlphaFoldDB" id="A0A484MFI6"/>
<accession>A0A484MFI6</accession>
<proteinExistence type="predicted"/>
<keyword evidence="4" id="KW-1185">Reference proteome</keyword>
<evidence type="ECO:0000256" key="2">
    <source>
        <dbReference type="SAM" id="Phobius"/>
    </source>
</evidence>
<keyword evidence="2" id="KW-1133">Transmembrane helix</keyword>
<gene>
    <name evidence="3" type="ORF">CCAM_LOCUS29318</name>
</gene>
<feature type="transmembrane region" description="Helical" evidence="2">
    <location>
        <begin position="332"/>
        <end position="354"/>
    </location>
</feature>